<sequence>MIRKFAPTIAGLSSFMLTAVVPLVSTTAPSISAAVGSRCGWRYPYRAVDKHGEAVDPADRQARS</sequence>
<evidence type="ECO:0000313" key="3">
    <source>
        <dbReference type="Proteomes" id="UP001165667"/>
    </source>
</evidence>
<dbReference type="Proteomes" id="UP001165667">
    <property type="component" value="Unassembled WGS sequence"/>
</dbReference>
<keyword evidence="3" id="KW-1185">Reference proteome</keyword>
<feature type="chain" id="PRO_5041434632" evidence="1">
    <location>
        <begin position="20"/>
        <end position="64"/>
    </location>
</feature>
<dbReference type="AlphaFoldDB" id="A0AA42CN93"/>
<gene>
    <name evidence="2" type="ORF">M8523_31865</name>
</gene>
<comment type="caution">
    <text evidence="2">The sequence shown here is derived from an EMBL/GenBank/DDBJ whole genome shotgun (WGS) entry which is preliminary data.</text>
</comment>
<accession>A0AA42CN93</accession>
<protein>
    <submittedName>
        <fullName evidence="2">Transposase</fullName>
    </submittedName>
</protein>
<proteinExistence type="predicted"/>
<dbReference type="RefSeq" id="WP_282588888.1">
    <property type="nucleotide sequence ID" value="NZ_JAMOIM010000053.1"/>
</dbReference>
<feature type="signal peptide" evidence="1">
    <location>
        <begin position="1"/>
        <end position="19"/>
    </location>
</feature>
<evidence type="ECO:0000256" key="1">
    <source>
        <dbReference type="SAM" id="SignalP"/>
    </source>
</evidence>
<evidence type="ECO:0000313" key="2">
    <source>
        <dbReference type="EMBL" id="MCW6512511.1"/>
    </source>
</evidence>
<name>A0AA42CN93_9HYPH</name>
<dbReference type="EMBL" id="JAMOIM010000053">
    <property type="protein sequence ID" value="MCW6512511.1"/>
    <property type="molecule type" value="Genomic_DNA"/>
</dbReference>
<keyword evidence="1" id="KW-0732">Signal</keyword>
<organism evidence="2 3">
    <name type="scientific">Lichenifustis flavocetrariae</name>
    <dbReference type="NCBI Taxonomy" id="2949735"/>
    <lineage>
        <taxon>Bacteria</taxon>
        <taxon>Pseudomonadati</taxon>
        <taxon>Pseudomonadota</taxon>
        <taxon>Alphaproteobacteria</taxon>
        <taxon>Hyphomicrobiales</taxon>
        <taxon>Lichenihabitantaceae</taxon>
        <taxon>Lichenifustis</taxon>
    </lineage>
</organism>
<reference evidence="2" key="1">
    <citation type="submission" date="2022-05" db="EMBL/GenBank/DDBJ databases">
        <authorList>
            <person name="Pankratov T."/>
        </authorList>
    </citation>
    <scope>NUCLEOTIDE SEQUENCE</scope>
    <source>
        <strain evidence="2">BP6-180914</strain>
    </source>
</reference>